<reference evidence="2 3" key="1">
    <citation type="journal article" date="2010" name="Stand. Genomic Sci.">
        <title>Complete genome sequence of Segniliparus rotundus type strain (CDC 1076).</title>
        <authorList>
            <person name="Sikorski J."/>
            <person name="Lapidus A."/>
            <person name="Copeland A."/>
            <person name="Misra M."/>
            <person name="Glavina Del Rio T."/>
            <person name="Nolan M."/>
            <person name="Lucas S."/>
            <person name="Chen F."/>
            <person name="Tice H."/>
            <person name="Cheng J.F."/>
            <person name="Jando M."/>
            <person name="Schneider S."/>
            <person name="Bruce D."/>
            <person name="Goodwin L."/>
            <person name="Pitluck S."/>
            <person name="Liolios K."/>
            <person name="Mikhailova N."/>
            <person name="Pati A."/>
            <person name="Ivanova N."/>
            <person name="Mavromatis K."/>
            <person name="Chen A."/>
            <person name="Palaniappan K."/>
            <person name="Chertkov O."/>
            <person name="Land M."/>
            <person name="Hauser L."/>
            <person name="Chang Y.J."/>
            <person name="Jeffries C.D."/>
            <person name="Brettin T."/>
            <person name="Detter J.C."/>
            <person name="Han C."/>
            <person name="Rohde M."/>
            <person name="Goker M."/>
            <person name="Bristow J."/>
            <person name="Eisen J.A."/>
            <person name="Markowitz V."/>
            <person name="Hugenholtz P."/>
            <person name="Kyrpides N.C."/>
            <person name="Klenk H.P."/>
        </authorList>
    </citation>
    <scope>NUCLEOTIDE SEQUENCE [LARGE SCALE GENOMIC DNA]</scope>
    <source>
        <strain evidence="3">ATCC BAA-972 / CDC 1076 / CIP 108378 / DSM 44985 / JCM 13578</strain>
    </source>
</reference>
<dbReference type="eggNOG" id="COG0627">
    <property type="taxonomic scope" value="Bacteria"/>
</dbReference>
<name>D6ZE29_SEGRD</name>
<dbReference type="AlphaFoldDB" id="D6ZE29"/>
<evidence type="ECO:0000313" key="2">
    <source>
        <dbReference type="EMBL" id="ADG97309.1"/>
    </source>
</evidence>
<dbReference type="InterPro" id="IPR050583">
    <property type="entry name" value="Mycobacterial_A85_antigen"/>
</dbReference>
<protein>
    <submittedName>
        <fullName evidence="2">Putative esterase</fullName>
    </submittedName>
</protein>
<organism evidence="2 3">
    <name type="scientific">Segniliparus rotundus (strain ATCC BAA-972 / CDC 1076 / CIP 108378 / DSM 44985 / JCM 13578)</name>
    <dbReference type="NCBI Taxonomy" id="640132"/>
    <lineage>
        <taxon>Bacteria</taxon>
        <taxon>Bacillati</taxon>
        <taxon>Actinomycetota</taxon>
        <taxon>Actinomycetes</taxon>
        <taxon>Mycobacteriales</taxon>
        <taxon>Segniliparaceae</taxon>
        <taxon>Segniliparus</taxon>
    </lineage>
</organism>
<keyword evidence="1" id="KW-0732">Signal</keyword>
<dbReference type="SUPFAM" id="SSF53474">
    <property type="entry name" value="alpha/beta-Hydrolases"/>
    <property type="match status" value="1"/>
</dbReference>
<feature type="chain" id="PRO_5003091873" evidence="1">
    <location>
        <begin position="35"/>
        <end position="320"/>
    </location>
</feature>
<dbReference type="PANTHER" id="PTHR48098">
    <property type="entry name" value="ENTEROCHELIN ESTERASE-RELATED"/>
    <property type="match status" value="1"/>
</dbReference>
<dbReference type="EMBL" id="CP001958">
    <property type="protein sequence ID" value="ADG97309.1"/>
    <property type="molecule type" value="Genomic_DNA"/>
</dbReference>
<dbReference type="PANTHER" id="PTHR48098:SF1">
    <property type="entry name" value="DIACYLGLYCEROL ACYLTRANSFERASE_MYCOLYLTRANSFERASE AG85A"/>
    <property type="match status" value="1"/>
</dbReference>
<accession>D6ZE29</accession>
<dbReference type="GO" id="GO:0016747">
    <property type="term" value="F:acyltransferase activity, transferring groups other than amino-acyl groups"/>
    <property type="evidence" value="ECO:0007669"/>
    <property type="project" value="TreeGrafter"/>
</dbReference>
<dbReference type="Gene3D" id="3.40.50.1820">
    <property type="entry name" value="alpha/beta hydrolase"/>
    <property type="match status" value="1"/>
</dbReference>
<dbReference type="InterPro" id="IPR000801">
    <property type="entry name" value="Esterase-like"/>
</dbReference>
<dbReference type="KEGG" id="srt:Srot_0830"/>
<sequence>MSTPHTAKNAWKRLFALAASASALLGALAPAAQAAPSANGPRITNQEHVADNWWKITVYSPSMDKEIVNDVSRAPGASAPTFYLLQGTEGGQDGRSWFDLTAAPEFFKGKRVNVIAPIGDPGSMYTDWDQDDPVLGRVRWQTYLTRELPAALGKQFGESAKHAVGGVSISGAPALDLMAQDPKFFAAAASYSGCPITSGAREWETASLVRYAGGGDPANMWSGDEWAEHDPSLNLPKLKGKPIYLGASSGAPGEDQGAVGSGFIEGLAQQCTDEFAQQAREAGLNPTYDRREQGGHDWDFFESEMEASWSQVIAPALGTK</sequence>
<feature type="signal peptide" evidence="1">
    <location>
        <begin position="1"/>
        <end position="34"/>
    </location>
</feature>
<dbReference type="Pfam" id="PF00756">
    <property type="entry name" value="Esterase"/>
    <property type="match status" value="1"/>
</dbReference>
<keyword evidence="3" id="KW-1185">Reference proteome</keyword>
<gene>
    <name evidence="2" type="ordered locus">Srot_0830</name>
</gene>
<evidence type="ECO:0000313" key="3">
    <source>
        <dbReference type="Proteomes" id="UP000002247"/>
    </source>
</evidence>
<dbReference type="RefSeq" id="WP_013137765.1">
    <property type="nucleotide sequence ID" value="NC_014168.1"/>
</dbReference>
<dbReference type="InterPro" id="IPR029058">
    <property type="entry name" value="AB_hydrolase_fold"/>
</dbReference>
<dbReference type="HOGENOM" id="CLU_026624_0_0_11"/>
<dbReference type="Proteomes" id="UP000002247">
    <property type="component" value="Chromosome"/>
</dbReference>
<evidence type="ECO:0000256" key="1">
    <source>
        <dbReference type="SAM" id="SignalP"/>
    </source>
</evidence>
<proteinExistence type="predicted"/>
<dbReference type="STRING" id="640132.Srot_0830"/>